<sequence>MELKWNISSSNLSSLSASSDVMDPKRRVTPSEDSPIAQIYNFMWVSISHKVVEEAKIYQYLIDNGKKFLNSLQGIGNDSPKESADDIYNRARQIWEFERSLVSSCNYGMKKTVLWPTNLYLTRLEGEFLDRFSDIVLGSCGHRMWIDGSCLCRLNRVGFGRDRWCGDGCVQGLVDGRGSGFRDCREHLGRTDRDCEMRGAPGINNFVGWGFGCVKGFVWKYIFHKLDMARDI</sequence>
<dbReference type="AlphaFoldDB" id="A0ABD3DV10"/>
<proteinExistence type="predicted"/>
<evidence type="ECO:0000313" key="3">
    <source>
        <dbReference type="Proteomes" id="UP001632038"/>
    </source>
</evidence>
<protein>
    <submittedName>
        <fullName evidence="2">Uncharacterized protein</fullName>
    </submittedName>
</protein>
<comment type="caution">
    <text evidence="2">The sequence shown here is derived from an EMBL/GenBank/DDBJ whole genome shotgun (WGS) entry which is preliminary data.</text>
</comment>
<reference evidence="3" key="1">
    <citation type="journal article" date="2024" name="IScience">
        <title>Strigolactones Initiate the Formation of Haustorium-like Structures in Castilleja.</title>
        <authorList>
            <person name="Buerger M."/>
            <person name="Peterson D."/>
            <person name="Chory J."/>
        </authorList>
    </citation>
    <scope>NUCLEOTIDE SEQUENCE [LARGE SCALE GENOMIC DNA]</scope>
</reference>
<dbReference type="Proteomes" id="UP001632038">
    <property type="component" value="Unassembled WGS sequence"/>
</dbReference>
<feature type="compositionally biased region" description="Low complexity" evidence="1">
    <location>
        <begin position="8"/>
        <end position="19"/>
    </location>
</feature>
<organism evidence="2 3">
    <name type="scientific">Castilleja foliolosa</name>
    <dbReference type="NCBI Taxonomy" id="1961234"/>
    <lineage>
        <taxon>Eukaryota</taxon>
        <taxon>Viridiplantae</taxon>
        <taxon>Streptophyta</taxon>
        <taxon>Embryophyta</taxon>
        <taxon>Tracheophyta</taxon>
        <taxon>Spermatophyta</taxon>
        <taxon>Magnoliopsida</taxon>
        <taxon>eudicotyledons</taxon>
        <taxon>Gunneridae</taxon>
        <taxon>Pentapetalae</taxon>
        <taxon>asterids</taxon>
        <taxon>lamiids</taxon>
        <taxon>Lamiales</taxon>
        <taxon>Orobanchaceae</taxon>
        <taxon>Pedicularideae</taxon>
        <taxon>Castillejinae</taxon>
        <taxon>Castilleja</taxon>
    </lineage>
</organism>
<evidence type="ECO:0000256" key="1">
    <source>
        <dbReference type="SAM" id="MobiDB-lite"/>
    </source>
</evidence>
<keyword evidence="3" id="KW-1185">Reference proteome</keyword>
<evidence type="ECO:0000313" key="2">
    <source>
        <dbReference type="EMBL" id="KAL3646103.1"/>
    </source>
</evidence>
<feature type="region of interest" description="Disordered" evidence="1">
    <location>
        <begin position="1"/>
        <end position="31"/>
    </location>
</feature>
<name>A0ABD3DV10_9LAMI</name>
<accession>A0ABD3DV10</accession>
<dbReference type="EMBL" id="JAVIJP010000013">
    <property type="protein sequence ID" value="KAL3646103.1"/>
    <property type="molecule type" value="Genomic_DNA"/>
</dbReference>
<gene>
    <name evidence="2" type="ORF">CASFOL_011283</name>
</gene>